<reference evidence="2 3" key="1">
    <citation type="submission" date="2021-03" db="EMBL/GenBank/DDBJ databases">
        <title>Succinivibrio sp. nov. isolated from feces of cow.</title>
        <authorList>
            <person name="Choi J.-Y."/>
        </authorList>
    </citation>
    <scope>NUCLEOTIDE SEQUENCE [LARGE SCALE GENOMIC DNA]</scope>
    <source>
        <strain evidence="2 3">AGMB01872</strain>
    </source>
</reference>
<dbReference type="RefSeq" id="WP_219937484.1">
    <property type="nucleotide sequence ID" value="NZ_JAGFNY010000013.1"/>
</dbReference>
<protein>
    <recommendedName>
        <fullName evidence="4">Conjugal transfer protein TraL</fullName>
    </recommendedName>
</protein>
<evidence type="ECO:0000313" key="2">
    <source>
        <dbReference type="EMBL" id="MBW7570262.1"/>
    </source>
</evidence>
<feature type="signal peptide" evidence="1">
    <location>
        <begin position="1"/>
        <end position="21"/>
    </location>
</feature>
<keyword evidence="1" id="KW-0732">Signal</keyword>
<comment type="caution">
    <text evidence="2">The sequence shown here is derived from an EMBL/GenBank/DDBJ whole genome shotgun (WGS) entry which is preliminary data.</text>
</comment>
<sequence length="204" mass="23423">MNLKRFIALSLIALYSSATLAISSGIRSNKDNECAIWLCLPTGFATDGCSSAHSAYISRITDVNHHGTRKYTDLPDFKYCEEKDPNNLQSTVNIPKSEMSYVTYYEIKMPAYNTATRWKWIYKEESNRQYGCDKVENNRCYKRLYQVVAAVSTTPARTFQSSTPTHKYKTINIGERFYTEKTAPYSSVSEVRVDGKTVGERYYR</sequence>
<proteinExistence type="predicted"/>
<name>A0ABS7DG48_9GAMM</name>
<evidence type="ECO:0000313" key="3">
    <source>
        <dbReference type="Proteomes" id="UP000731465"/>
    </source>
</evidence>
<organism evidence="2 3">
    <name type="scientific">Succinivibrio faecicola</name>
    <dbReference type="NCBI Taxonomy" id="2820300"/>
    <lineage>
        <taxon>Bacteria</taxon>
        <taxon>Pseudomonadati</taxon>
        <taxon>Pseudomonadota</taxon>
        <taxon>Gammaproteobacteria</taxon>
        <taxon>Aeromonadales</taxon>
        <taxon>Succinivibrionaceae</taxon>
        <taxon>Succinivibrio</taxon>
    </lineage>
</organism>
<gene>
    <name evidence="2" type="ORF">J5V48_05065</name>
</gene>
<evidence type="ECO:0000256" key="1">
    <source>
        <dbReference type="SAM" id="SignalP"/>
    </source>
</evidence>
<dbReference type="EMBL" id="JAGFNY010000013">
    <property type="protein sequence ID" value="MBW7570262.1"/>
    <property type="molecule type" value="Genomic_DNA"/>
</dbReference>
<evidence type="ECO:0008006" key="4">
    <source>
        <dbReference type="Google" id="ProtNLM"/>
    </source>
</evidence>
<keyword evidence="3" id="KW-1185">Reference proteome</keyword>
<accession>A0ABS7DG48</accession>
<dbReference type="Proteomes" id="UP000731465">
    <property type="component" value="Unassembled WGS sequence"/>
</dbReference>
<feature type="chain" id="PRO_5045798975" description="Conjugal transfer protein TraL" evidence="1">
    <location>
        <begin position="22"/>
        <end position="204"/>
    </location>
</feature>